<protein>
    <recommendedName>
        <fullName evidence="5">Radical SAM core domain-containing protein</fullName>
    </recommendedName>
</protein>
<name>A0A1F4UQ15_UNCKA</name>
<proteinExistence type="predicted"/>
<accession>A0A1F4UQ15</accession>
<dbReference type="InterPro" id="IPR013785">
    <property type="entry name" value="Aldolase_TIM"/>
</dbReference>
<keyword evidence="3" id="KW-0408">Iron</keyword>
<comment type="caution">
    <text evidence="6">The sequence shown here is derived from an EMBL/GenBank/DDBJ whole genome shotgun (WGS) entry which is preliminary data.</text>
</comment>
<dbReference type="Proteomes" id="UP000176444">
    <property type="component" value="Unassembled WGS sequence"/>
</dbReference>
<dbReference type="AlphaFoldDB" id="A0A1F4UQ15"/>
<evidence type="ECO:0000256" key="4">
    <source>
        <dbReference type="ARBA" id="ARBA00023014"/>
    </source>
</evidence>
<dbReference type="InterPro" id="IPR007197">
    <property type="entry name" value="rSAM"/>
</dbReference>
<evidence type="ECO:0000259" key="5">
    <source>
        <dbReference type="PROSITE" id="PS51918"/>
    </source>
</evidence>
<dbReference type="PROSITE" id="PS51257">
    <property type="entry name" value="PROKAR_LIPOPROTEIN"/>
    <property type="match status" value="1"/>
</dbReference>
<dbReference type="SUPFAM" id="SSF102114">
    <property type="entry name" value="Radical SAM enzymes"/>
    <property type="match status" value="1"/>
</dbReference>
<evidence type="ECO:0000256" key="3">
    <source>
        <dbReference type="ARBA" id="ARBA00023004"/>
    </source>
</evidence>
<dbReference type="EMBL" id="MEUX01000022">
    <property type="protein sequence ID" value="OGC47071.1"/>
    <property type="molecule type" value="Genomic_DNA"/>
</dbReference>
<dbReference type="SFLD" id="SFLDS00029">
    <property type="entry name" value="Radical_SAM"/>
    <property type="match status" value="1"/>
</dbReference>
<gene>
    <name evidence="6" type="ORF">A2713_01775</name>
</gene>
<dbReference type="GO" id="GO:0046872">
    <property type="term" value="F:metal ion binding"/>
    <property type="evidence" value="ECO:0007669"/>
    <property type="project" value="UniProtKB-KW"/>
</dbReference>
<keyword evidence="2" id="KW-0479">Metal-binding</keyword>
<evidence type="ECO:0000256" key="1">
    <source>
        <dbReference type="ARBA" id="ARBA00022691"/>
    </source>
</evidence>
<dbReference type="InterPro" id="IPR058240">
    <property type="entry name" value="rSAM_sf"/>
</dbReference>
<dbReference type="Gene3D" id="3.20.20.70">
    <property type="entry name" value="Aldolase class I"/>
    <property type="match status" value="1"/>
</dbReference>
<dbReference type="GO" id="GO:0051536">
    <property type="term" value="F:iron-sulfur cluster binding"/>
    <property type="evidence" value="ECO:0007669"/>
    <property type="project" value="UniProtKB-KW"/>
</dbReference>
<evidence type="ECO:0000313" key="7">
    <source>
        <dbReference type="Proteomes" id="UP000176444"/>
    </source>
</evidence>
<dbReference type="CDD" id="cd01335">
    <property type="entry name" value="Radical_SAM"/>
    <property type="match status" value="1"/>
</dbReference>
<dbReference type="GO" id="GO:0003824">
    <property type="term" value="F:catalytic activity"/>
    <property type="evidence" value="ECO:0007669"/>
    <property type="project" value="InterPro"/>
</dbReference>
<keyword evidence="4" id="KW-0411">Iron-sulfur</keyword>
<dbReference type="Pfam" id="PF04055">
    <property type="entry name" value="Radical_SAM"/>
    <property type="match status" value="1"/>
</dbReference>
<dbReference type="PROSITE" id="PS51918">
    <property type="entry name" value="RADICAL_SAM"/>
    <property type="match status" value="1"/>
</dbReference>
<feature type="domain" description="Radical SAM core" evidence="5">
    <location>
        <begin position="11"/>
        <end position="231"/>
    </location>
</feature>
<evidence type="ECO:0000256" key="2">
    <source>
        <dbReference type="ARBA" id="ARBA00022723"/>
    </source>
</evidence>
<keyword evidence="1" id="KW-0949">S-adenosyl-L-methionine</keyword>
<dbReference type="PANTHER" id="PTHR11228:SF7">
    <property type="entry name" value="PQQA PEPTIDE CYCLASE"/>
    <property type="match status" value="1"/>
</dbReference>
<organism evidence="6 7">
    <name type="scientific">candidate division WWE3 bacterium RIFCSPHIGHO2_01_FULL_35_17</name>
    <dbReference type="NCBI Taxonomy" id="1802614"/>
    <lineage>
        <taxon>Bacteria</taxon>
        <taxon>Katanobacteria</taxon>
    </lineage>
</organism>
<reference evidence="6 7" key="1">
    <citation type="journal article" date="2016" name="Nat. Commun.">
        <title>Thousands of microbial genomes shed light on interconnected biogeochemical processes in an aquifer system.</title>
        <authorList>
            <person name="Anantharaman K."/>
            <person name="Brown C.T."/>
            <person name="Hug L.A."/>
            <person name="Sharon I."/>
            <person name="Castelle C.J."/>
            <person name="Probst A.J."/>
            <person name="Thomas B.C."/>
            <person name="Singh A."/>
            <person name="Wilkins M.J."/>
            <person name="Karaoz U."/>
            <person name="Brodie E.L."/>
            <person name="Williams K.H."/>
            <person name="Hubbard S.S."/>
            <person name="Banfield J.F."/>
        </authorList>
    </citation>
    <scope>NUCLEOTIDE SEQUENCE [LARGE SCALE GENOMIC DNA]</scope>
</reference>
<dbReference type="InterPro" id="IPR050377">
    <property type="entry name" value="Radical_SAM_PqqE_MftC-like"/>
</dbReference>
<evidence type="ECO:0000313" key="6">
    <source>
        <dbReference type="EMBL" id="OGC47071.1"/>
    </source>
</evidence>
<sequence length="372" mass="42923">MNKYLRSFRNLFSKTPTYIILYVTAGCNARCKMCFYWKNIDKVDRANELSLGEIERISKSFGFLEYATLTGGEPSIRNDLPAIARIFDKNNQVQFLSIPTNSLMTEKIKETVEEILKTTRNPYLKLCLSLDGVGKDHDEIRGVPGAFEKVRANYKNLAKLKKQVKDFEIMINMTVSAFNYKKVKQVMDFVRSEMPEAVFDFCWARGDTREKESKNIRASDYREVRELVDKEERNFSSGFTFSGIIAGNKLAARDIIYQVLRGRKRFYPCSAGRKMIIISETGLVKPCEMLNFEFGSLRDFDYDIKKILSQDKTKEIFKFIKDKNCVCTFENAIQNSIVNNFSMWPLLAKKIISRSKPQRFFKPANESDGGGD</sequence>
<dbReference type="PANTHER" id="PTHR11228">
    <property type="entry name" value="RADICAL SAM DOMAIN PROTEIN"/>
    <property type="match status" value="1"/>
</dbReference>
<dbReference type="SFLD" id="SFLDG01067">
    <property type="entry name" value="SPASM/twitch_domain_containing"/>
    <property type="match status" value="1"/>
</dbReference>